<feature type="region of interest" description="Disordered" evidence="1">
    <location>
        <begin position="324"/>
        <end position="714"/>
    </location>
</feature>
<feature type="compositionally biased region" description="Polar residues" evidence="1">
    <location>
        <begin position="532"/>
        <end position="563"/>
    </location>
</feature>
<feature type="compositionally biased region" description="Basic and acidic residues" evidence="1">
    <location>
        <begin position="625"/>
        <end position="636"/>
    </location>
</feature>
<name>A0ABR1UA88_9PEZI</name>
<feature type="compositionally biased region" description="Basic and acidic residues" evidence="1">
    <location>
        <begin position="568"/>
        <end position="579"/>
    </location>
</feature>
<feature type="compositionally biased region" description="Basic and acidic residues" evidence="1">
    <location>
        <begin position="256"/>
        <end position="269"/>
    </location>
</feature>
<organism evidence="2 3">
    <name type="scientific">Apiospora rasikravindrae</name>
    <dbReference type="NCBI Taxonomy" id="990691"/>
    <lineage>
        <taxon>Eukaryota</taxon>
        <taxon>Fungi</taxon>
        <taxon>Dikarya</taxon>
        <taxon>Ascomycota</taxon>
        <taxon>Pezizomycotina</taxon>
        <taxon>Sordariomycetes</taxon>
        <taxon>Xylariomycetidae</taxon>
        <taxon>Amphisphaeriales</taxon>
        <taxon>Apiosporaceae</taxon>
        <taxon>Apiospora</taxon>
    </lineage>
</organism>
<sequence length="714" mass="80812">MEVPLRKLTDEEIDALTNLLSRRPNYGIAIPSQKWLLRQQEKVDRLPEILLEPKNRLLRQVKRLSFNARKVLGELELSRRLPEKAVLCSSHDRLNPFLMRECFWLLCLESGEYLECFRRWPHKSTAMASWLTRLDSVTAYFTSKAHFHQMFGCAPTTAACILAAVGANGRCLADLFTALILRQDDYCAVDARKKYKPRLMRFVDSWIRQMGDEEGKTIRRWIEELLAEIRPGHLKIRAFWREYQETERRKRRERRKREGEGGKEADVRRTRSKRQSHHAMAAPRIKVDHASAAEQRRLYRAPTVAQSVYREDSIANAVDMAAFKSAPSPASADKASYDSRDSYEEKERGVGRPTPLPGDDNEEDDPNRYPVVGSSYDDSYEHEDEVADDLEQEPEDRGADYSAHRSHRRVSEWYSQCLRETGGGEVDPEDLHPALRQENSSQTKSQAKSYFSVKSAVPPPLRKGKIPEKEEEYRPVRTGWTNSSGAEPPAPPPPPPKSEWTDLTVHTELPQGMPASQVPSVPRVPSQFGPKPSSSVYVDNTTRPESSTAVPSTPGSPTLTPISSLDPDDYRPSEHHFVKSVDVPKAPLPRQPDNADDGSKQAARSPLFDRRELSYPDSEVTVMDGTHHGGNNDKNKTSTTPNKRRRGGGSYQEAPQQRLDQDEQRKLRRDLSVSRRADPDLLAEDSASCVAPPSNAEAKSEVTTWSQMIKKGGM</sequence>
<keyword evidence="3" id="KW-1185">Reference proteome</keyword>
<gene>
    <name evidence="2" type="ORF">PG993_001041</name>
</gene>
<feature type="compositionally biased region" description="Basic and acidic residues" evidence="1">
    <location>
        <begin position="335"/>
        <end position="350"/>
    </location>
</feature>
<feature type="compositionally biased region" description="Basic and acidic residues" evidence="1">
    <location>
        <begin position="465"/>
        <end position="475"/>
    </location>
</feature>
<evidence type="ECO:0000313" key="2">
    <source>
        <dbReference type="EMBL" id="KAK8055814.1"/>
    </source>
</evidence>
<reference evidence="2 3" key="1">
    <citation type="submission" date="2023-01" db="EMBL/GenBank/DDBJ databases">
        <title>Analysis of 21 Apiospora genomes using comparative genomics revels a genus with tremendous synthesis potential of carbohydrate active enzymes and secondary metabolites.</title>
        <authorList>
            <person name="Sorensen T."/>
        </authorList>
    </citation>
    <scope>NUCLEOTIDE SEQUENCE [LARGE SCALE GENOMIC DNA]</scope>
    <source>
        <strain evidence="2 3">CBS 33761</strain>
    </source>
</reference>
<feature type="compositionally biased region" description="Acidic residues" evidence="1">
    <location>
        <begin position="378"/>
        <end position="394"/>
    </location>
</feature>
<feature type="compositionally biased region" description="Polar residues" evidence="1">
    <location>
        <begin position="437"/>
        <end position="449"/>
    </location>
</feature>
<comment type="caution">
    <text evidence="2">The sequence shown here is derived from an EMBL/GenBank/DDBJ whole genome shotgun (WGS) entry which is preliminary data.</text>
</comment>
<dbReference type="Proteomes" id="UP001444661">
    <property type="component" value="Unassembled WGS sequence"/>
</dbReference>
<feature type="compositionally biased region" description="Low complexity" evidence="1">
    <location>
        <begin position="324"/>
        <end position="334"/>
    </location>
</feature>
<proteinExistence type="predicted"/>
<evidence type="ECO:0000313" key="3">
    <source>
        <dbReference type="Proteomes" id="UP001444661"/>
    </source>
</evidence>
<dbReference type="EMBL" id="JAQQWK010000001">
    <property type="protein sequence ID" value="KAK8055814.1"/>
    <property type="molecule type" value="Genomic_DNA"/>
</dbReference>
<accession>A0ABR1UA88</accession>
<evidence type="ECO:0000256" key="1">
    <source>
        <dbReference type="SAM" id="MobiDB-lite"/>
    </source>
</evidence>
<protein>
    <submittedName>
        <fullName evidence="2">Uncharacterized protein</fullName>
    </submittedName>
</protein>
<feature type="compositionally biased region" description="Basic and acidic residues" evidence="1">
    <location>
        <begin position="659"/>
        <end position="679"/>
    </location>
</feature>
<feature type="region of interest" description="Disordered" evidence="1">
    <location>
        <begin position="247"/>
        <end position="289"/>
    </location>
</feature>
<feature type="compositionally biased region" description="Pro residues" evidence="1">
    <location>
        <begin position="488"/>
        <end position="497"/>
    </location>
</feature>